<dbReference type="InterPro" id="IPR004107">
    <property type="entry name" value="Integrase_SAM-like_N"/>
</dbReference>
<accession>A0A7M4D2S6</accession>
<dbReference type="InterPro" id="IPR002104">
    <property type="entry name" value="Integrase_catalytic"/>
</dbReference>
<keyword evidence="2" id="KW-0229">DNA integration</keyword>
<dbReference type="InterPro" id="IPR013762">
    <property type="entry name" value="Integrase-like_cat_sf"/>
</dbReference>
<evidence type="ECO:0000256" key="3">
    <source>
        <dbReference type="ARBA" id="ARBA00023125"/>
    </source>
</evidence>
<dbReference type="EMBL" id="QTZN02000006">
    <property type="protein sequence ID" value="MVB06163.1"/>
    <property type="molecule type" value="Genomic_DNA"/>
</dbReference>
<dbReference type="Gene3D" id="1.10.150.130">
    <property type="match status" value="1"/>
</dbReference>
<dbReference type="GO" id="GO:0006310">
    <property type="term" value="P:DNA recombination"/>
    <property type="evidence" value="ECO:0007669"/>
    <property type="project" value="UniProtKB-KW"/>
</dbReference>
<evidence type="ECO:0000313" key="6">
    <source>
        <dbReference type="EMBL" id="MUP36955.1"/>
    </source>
</evidence>
<keyword evidence="4" id="KW-0233">DNA recombination</keyword>
<reference evidence="8 10" key="1">
    <citation type="submission" date="2019-11" db="EMBL/GenBank/DDBJ databases">
        <title>Draft genome sequence of Labilibaculum sp. strain SYP isolated from Black Sea.</title>
        <authorList>
            <person name="Yadav S."/>
            <person name="Villanueva L."/>
        </authorList>
    </citation>
    <scope>NUCLEOTIDE SEQUENCE [LARGE SCALE GENOMIC DNA]</scope>
    <source>
        <strain evidence="8 10">44</strain>
    </source>
</reference>
<evidence type="ECO:0000256" key="4">
    <source>
        <dbReference type="ARBA" id="ARBA00023172"/>
    </source>
</evidence>
<dbReference type="EMBL" id="QTZN02000006">
    <property type="protein sequence ID" value="MVB06160.1"/>
    <property type="molecule type" value="Genomic_DNA"/>
</dbReference>
<dbReference type="OrthoDB" id="9801717at2"/>
<dbReference type="Pfam" id="PF13495">
    <property type="entry name" value="Phage_int_SAM_4"/>
    <property type="match status" value="1"/>
</dbReference>
<evidence type="ECO:0000313" key="11">
    <source>
        <dbReference type="Proteomes" id="UP000462449"/>
    </source>
</evidence>
<evidence type="ECO:0000256" key="2">
    <source>
        <dbReference type="ARBA" id="ARBA00022908"/>
    </source>
</evidence>
<dbReference type="EMBL" id="WOTW01000006">
    <property type="protein sequence ID" value="MUP36958.1"/>
    <property type="molecule type" value="Genomic_DNA"/>
</dbReference>
<dbReference type="RefSeq" id="WP_156194819.1">
    <property type="nucleotide sequence ID" value="NZ_QTZN02000006.1"/>
</dbReference>
<keyword evidence="3" id="KW-0238">DNA-binding</keyword>
<protein>
    <submittedName>
        <fullName evidence="6">Tyrosine-type recombinase/integrase</fullName>
    </submittedName>
</protein>
<reference evidence="6 11" key="2">
    <citation type="submission" date="2019-12" db="EMBL/GenBank/DDBJ databases">
        <title>Draft genome sequence of Labilibaculum sp. strain 44 isolated from deep waters of Black Sea.</title>
        <authorList>
            <person name="Yadav S."/>
            <person name="Villanueva L."/>
        </authorList>
    </citation>
    <scope>NUCLEOTIDE SEQUENCE [LARGE SCALE GENOMIC DNA]</scope>
    <source>
        <strain evidence="6 11">44</strain>
    </source>
</reference>
<dbReference type="PANTHER" id="PTHR30349">
    <property type="entry name" value="PHAGE INTEGRASE-RELATED"/>
    <property type="match status" value="1"/>
</dbReference>
<dbReference type="InterPro" id="IPR011010">
    <property type="entry name" value="DNA_brk_join_enz"/>
</dbReference>
<name>A0A7M4D2S6_9BACT</name>
<proteinExistence type="inferred from homology"/>
<dbReference type="AlphaFoldDB" id="A0A7M4D2S6"/>
<dbReference type="GO" id="GO:0015074">
    <property type="term" value="P:DNA integration"/>
    <property type="evidence" value="ECO:0007669"/>
    <property type="project" value="UniProtKB-KW"/>
</dbReference>
<gene>
    <name evidence="8" type="ORF">DWB62_003920</name>
    <name evidence="9" type="ORF">DWB62_003935</name>
    <name evidence="6" type="ORF">GNY23_03920</name>
    <name evidence="7" type="ORF">GNY23_03935</name>
</gene>
<dbReference type="SUPFAM" id="SSF56349">
    <property type="entry name" value="DNA breaking-rejoining enzymes"/>
    <property type="match status" value="1"/>
</dbReference>
<dbReference type="InterPro" id="IPR050090">
    <property type="entry name" value="Tyrosine_recombinase_XerCD"/>
</dbReference>
<comment type="similarity">
    <text evidence="1">Belongs to the 'phage' integrase family.</text>
</comment>
<dbReference type="Gene3D" id="1.10.443.10">
    <property type="entry name" value="Intergrase catalytic core"/>
    <property type="match status" value="1"/>
</dbReference>
<evidence type="ECO:0000313" key="7">
    <source>
        <dbReference type="EMBL" id="MUP36958.1"/>
    </source>
</evidence>
<evidence type="ECO:0000313" key="10">
    <source>
        <dbReference type="Proteomes" id="UP000285951"/>
    </source>
</evidence>
<comment type="caution">
    <text evidence="6">The sequence shown here is derived from an EMBL/GenBank/DDBJ whole genome shotgun (WGS) entry which is preliminary data.</text>
</comment>
<dbReference type="PANTHER" id="PTHR30349:SF64">
    <property type="entry name" value="PROPHAGE INTEGRASE INTD-RELATED"/>
    <property type="match status" value="1"/>
</dbReference>
<sequence length="276" mass="31956">MKRSIELSGKSLSTLTNYARCLATLTLHFNCSPLDLDAEQVLDYLHYLQSKKKTPSSSYFKHTLYGLRFVYKLYDKAPILHKLPSLKKVHKLPVVLSVPEIKRLIETPKLLKHRMLIALMYGCGLRRSELLNIKIPDVDLDRKMLHIKEGKGRKDRYVPLGDNLSYALKKYIAILRPYIWLFNGNGPDGTVQHFSANGVRWIINEARKKSGIKKQISSHILRHTYATHLLEMGTDIMTLKDLLGHTDIKTTMLYLHICNLDKHKAFSPMDRIYRMK</sequence>
<evidence type="ECO:0000313" key="8">
    <source>
        <dbReference type="EMBL" id="MVB06160.1"/>
    </source>
</evidence>
<dbReference type="EMBL" id="WOTW01000006">
    <property type="protein sequence ID" value="MUP36955.1"/>
    <property type="molecule type" value="Genomic_DNA"/>
</dbReference>
<keyword evidence="10" id="KW-1185">Reference proteome</keyword>
<evidence type="ECO:0000256" key="1">
    <source>
        <dbReference type="ARBA" id="ARBA00008857"/>
    </source>
</evidence>
<dbReference type="Proteomes" id="UP000285951">
    <property type="component" value="Unassembled WGS sequence"/>
</dbReference>
<dbReference type="InterPro" id="IPR010998">
    <property type="entry name" value="Integrase_recombinase_N"/>
</dbReference>
<dbReference type="PROSITE" id="PS51898">
    <property type="entry name" value="TYR_RECOMBINASE"/>
    <property type="match status" value="1"/>
</dbReference>
<dbReference type="Pfam" id="PF00589">
    <property type="entry name" value="Phage_integrase"/>
    <property type="match status" value="1"/>
</dbReference>
<evidence type="ECO:0000313" key="9">
    <source>
        <dbReference type="EMBL" id="MVB06163.1"/>
    </source>
</evidence>
<dbReference type="Proteomes" id="UP000462449">
    <property type="component" value="Unassembled WGS sequence"/>
</dbReference>
<dbReference type="GO" id="GO:0003677">
    <property type="term" value="F:DNA binding"/>
    <property type="evidence" value="ECO:0007669"/>
    <property type="project" value="UniProtKB-KW"/>
</dbReference>
<evidence type="ECO:0000259" key="5">
    <source>
        <dbReference type="PROSITE" id="PS51898"/>
    </source>
</evidence>
<organism evidence="6 11">
    <name type="scientific">Labilibaculum euxinus</name>
    <dbReference type="NCBI Taxonomy" id="2686357"/>
    <lineage>
        <taxon>Bacteria</taxon>
        <taxon>Pseudomonadati</taxon>
        <taxon>Bacteroidota</taxon>
        <taxon>Bacteroidia</taxon>
        <taxon>Marinilabiliales</taxon>
        <taxon>Marinifilaceae</taxon>
        <taxon>Labilibaculum</taxon>
    </lineage>
</organism>
<feature type="domain" description="Tyr recombinase" evidence="5">
    <location>
        <begin position="91"/>
        <end position="267"/>
    </location>
</feature>